<protein>
    <submittedName>
        <fullName evidence="1">Uncharacterized protein</fullName>
    </submittedName>
</protein>
<sequence>MNQGMNQYLCFQSPSSVSLTRARKRKRVTQTSSDKASMVQSMAELEDEREDGCAELCSVCHSPTFLKVGTTGIPVKTPMWLDHACLPHRAAVCDFARKRREGAV</sequence>
<gene>
    <name evidence="1" type="ORF">ARMOST_20112</name>
</gene>
<organism evidence="1 2">
    <name type="scientific">Armillaria ostoyae</name>
    <name type="common">Armillaria root rot fungus</name>
    <dbReference type="NCBI Taxonomy" id="47428"/>
    <lineage>
        <taxon>Eukaryota</taxon>
        <taxon>Fungi</taxon>
        <taxon>Dikarya</taxon>
        <taxon>Basidiomycota</taxon>
        <taxon>Agaricomycotina</taxon>
        <taxon>Agaricomycetes</taxon>
        <taxon>Agaricomycetidae</taxon>
        <taxon>Agaricales</taxon>
        <taxon>Marasmiineae</taxon>
        <taxon>Physalacriaceae</taxon>
        <taxon>Armillaria</taxon>
    </lineage>
</organism>
<evidence type="ECO:0000313" key="1">
    <source>
        <dbReference type="EMBL" id="SJL16586.1"/>
    </source>
</evidence>
<dbReference type="EMBL" id="FUEG01000036">
    <property type="protein sequence ID" value="SJL16586.1"/>
    <property type="molecule type" value="Genomic_DNA"/>
</dbReference>
<keyword evidence="2" id="KW-1185">Reference proteome</keyword>
<proteinExistence type="predicted"/>
<dbReference type="Proteomes" id="UP000219338">
    <property type="component" value="Unassembled WGS sequence"/>
</dbReference>
<reference evidence="2" key="1">
    <citation type="journal article" date="2017" name="Nat. Ecol. Evol.">
        <title>Genome expansion and lineage-specific genetic innovations in the forest pathogenic fungi Armillaria.</title>
        <authorList>
            <person name="Sipos G."/>
            <person name="Prasanna A.N."/>
            <person name="Walter M.C."/>
            <person name="O'Connor E."/>
            <person name="Balint B."/>
            <person name="Krizsan K."/>
            <person name="Kiss B."/>
            <person name="Hess J."/>
            <person name="Varga T."/>
            <person name="Slot J."/>
            <person name="Riley R."/>
            <person name="Boka B."/>
            <person name="Rigling D."/>
            <person name="Barry K."/>
            <person name="Lee J."/>
            <person name="Mihaltcheva S."/>
            <person name="LaButti K."/>
            <person name="Lipzen A."/>
            <person name="Waldron R."/>
            <person name="Moloney N.M."/>
            <person name="Sperisen C."/>
            <person name="Kredics L."/>
            <person name="Vagvoelgyi C."/>
            <person name="Patrignani A."/>
            <person name="Fitzpatrick D."/>
            <person name="Nagy I."/>
            <person name="Doyle S."/>
            <person name="Anderson J.B."/>
            <person name="Grigoriev I.V."/>
            <person name="Gueldener U."/>
            <person name="Muensterkoetter M."/>
            <person name="Nagy L.G."/>
        </authorList>
    </citation>
    <scope>NUCLEOTIDE SEQUENCE [LARGE SCALE GENOMIC DNA]</scope>
    <source>
        <strain evidence="2">C18/9</strain>
    </source>
</reference>
<name>A0A284S6J4_ARMOS</name>
<dbReference type="AlphaFoldDB" id="A0A284S6J4"/>
<accession>A0A284S6J4</accession>
<evidence type="ECO:0000313" key="2">
    <source>
        <dbReference type="Proteomes" id="UP000219338"/>
    </source>
</evidence>